<reference evidence="1" key="1">
    <citation type="submission" date="2019-08" db="EMBL/GenBank/DDBJ databases">
        <authorList>
            <person name="Kucharzyk K."/>
            <person name="Murdoch R.W."/>
            <person name="Higgins S."/>
            <person name="Loffler F."/>
        </authorList>
    </citation>
    <scope>NUCLEOTIDE SEQUENCE</scope>
</reference>
<organism evidence="1">
    <name type="scientific">bioreactor metagenome</name>
    <dbReference type="NCBI Taxonomy" id="1076179"/>
    <lineage>
        <taxon>unclassified sequences</taxon>
        <taxon>metagenomes</taxon>
        <taxon>ecological metagenomes</taxon>
    </lineage>
</organism>
<dbReference type="AlphaFoldDB" id="A0A645BCX9"/>
<gene>
    <name evidence="1" type="ORF">SDC9_110185</name>
</gene>
<protein>
    <submittedName>
        <fullName evidence="1">Uncharacterized protein</fullName>
    </submittedName>
</protein>
<evidence type="ECO:0000313" key="1">
    <source>
        <dbReference type="EMBL" id="MPM63305.1"/>
    </source>
</evidence>
<proteinExistence type="predicted"/>
<dbReference type="EMBL" id="VSSQ01019332">
    <property type="protein sequence ID" value="MPM63305.1"/>
    <property type="molecule type" value="Genomic_DNA"/>
</dbReference>
<name>A0A645BCX9_9ZZZZ</name>
<sequence>MDFQSKVSPCLGVITYTVRISYNSYIHKRSVRRESKEIRRKSPEILVNVIIQIFTLSVNQWPVIALVSHRQTGCSKLWSLRVCEYEVEVPVKMEVFIHSPPKIIPATPCPQQSVPVNILICNAVYLSESSQIFKELV</sequence>
<accession>A0A645BCX9</accession>
<comment type="caution">
    <text evidence="1">The sequence shown here is derived from an EMBL/GenBank/DDBJ whole genome shotgun (WGS) entry which is preliminary data.</text>
</comment>